<evidence type="ECO:0000313" key="3">
    <source>
        <dbReference type="Proteomes" id="UP000179454"/>
    </source>
</evidence>
<comment type="caution">
    <text evidence="2">The sequence shown here is derived from an EMBL/GenBank/DDBJ whole genome shotgun (WGS) entry which is preliminary data.</text>
</comment>
<evidence type="ECO:0000313" key="1">
    <source>
        <dbReference type="EMBL" id="MUO45464.1"/>
    </source>
</evidence>
<sequence length="351" mass="37535">MSAVAQVYGVGINCPLGKSLADASKAYAANEHNFVKSEKGPVGADGASVTLSCVMPFEDVRNFELRLQRLFAGAVDDMIATLTITSGPVAIRIVVPRWLARHKIGQSLMSWIGETWPTLFTDVVLLADGDTLAAYELVKGLRQVAEGEVPAMAIAALDSYMDAELLDILAINDRIYKRGTPHGLVPGEAAVIVMIGSNAAFLDASPVGTVRSAFNGFETENLSAPQGIIGRGLAKPLRQAFEAFQPDRFLVDLNGERWRSEDLGFALSGALIPDRLLSDFETPLSNTGDCGAANGLVMTAFALCSSADIIDPDFSAGDDQERRPSLLSILSTSHFEGPRCVIALERYGKEN</sequence>
<dbReference type="RefSeq" id="WP_015916845.1">
    <property type="nucleotide sequence ID" value="NZ_MBFA02000021.1"/>
</dbReference>
<keyword evidence="3" id="KW-1185">Reference proteome</keyword>
<protein>
    <recommendedName>
        <fullName evidence="5">Beta-ketoacyl synthase N-terminal domain-containing protein</fullName>
    </recommendedName>
</protein>
<evidence type="ECO:0000313" key="4">
    <source>
        <dbReference type="Proteomes" id="UP000179536"/>
    </source>
</evidence>
<dbReference type="Proteomes" id="UP000179536">
    <property type="component" value="Unassembled WGS sequence"/>
</dbReference>
<dbReference type="EMBL" id="MBFA02000021">
    <property type="protein sequence ID" value="MUP12844.1"/>
    <property type="molecule type" value="Genomic_DNA"/>
</dbReference>
<dbReference type="Proteomes" id="UP000179454">
    <property type="component" value="Unassembled WGS sequence"/>
</dbReference>
<dbReference type="AlphaFoldDB" id="A0ABD6HDP0"/>
<name>A0ABD6HDP0_AGRVI</name>
<evidence type="ECO:0000313" key="2">
    <source>
        <dbReference type="EMBL" id="MUP12844.1"/>
    </source>
</evidence>
<reference evidence="3 4" key="1">
    <citation type="submission" date="2019-11" db="EMBL/GenBank/DDBJ databases">
        <title>Whole-genome sequencing of Allorhizobium vitis.</title>
        <authorList>
            <person name="Gan H.M."/>
            <person name="Savka M.A."/>
        </authorList>
    </citation>
    <scope>NUCLEOTIDE SEQUENCE [LARGE SCALE GENOMIC DNA]</scope>
    <source>
        <strain evidence="2 4">RF2/1</strain>
        <strain evidence="1 3">T1/7</strain>
    </source>
</reference>
<proteinExistence type="predicted"/>
<gene>
    <name evidence="2" type="ORF">BBK91_023560</name>
    <name evidence="1" type="ORF">BBL17_027230</name>
</gene>
<accession>A0ABD6HDP0</accession>
<evidence type="ECO:0008006" key="5">
    <source>
        <dbReference type="Google" id="ProtNLM"/>
    </source>
</evidence>
<organism evidence="2 4">
    <name type="scientific">Agrobacterium vitis</name>
    <name type="common">Rhizobium vitis</name>
    <dbReference type="NCBI Taxonomy" id="373"/>
    <lineage>
        <taxon>Bacteria</taxon>
        <taxon>Pseudomonadati</taxon>
        <taxon>Pseudomonadota</taxon>
        <taxon>Alphaproteobacteria</taxon>
        <taxon>Hyphomicrobiales</taxon>
        <taxon>Rhizobiaceae</taxon>
        <taxon>Rhizobium/Agrobacterium group</taxon>
        <taxon>Agrobacterium</taxon>
    </lineage>
</organism>
<dbReference type="EMBL" id="MBFE02000037">
    <property type="protein sequence ID" value="MUO45464.1"/>
    <property type="molecule type" value="Genomic_DNA"/>
</dbReference>